<dbReference type="AlphaFoldDB" id="A0A6B9HFB8"/>
<accession>A0A6B9HFB8</accession>
<dbReference type="EMBL" id="MN695286">
    <property type="protein sequence ID" value="QGY72834.1"/>
    <property type="molecule type" value="Genomic_DNA"/>
</dbReference>
<proteinExistence type="predicted"/>
<evidence type="ECO:0000313" key="1">
    <source>
        <dbReference type="EMBL" id="QGY72834.1"/>
    </source>
</evidence>
<organism evidence="1">
    <name type="scientific">Mycetohabitans sp</name>
    <dbReference type="NCBI Taxonomy" id="2571162"/>
    <lineage>
        <taxon>Bacteria</taxon>
        <taxon>Pseudomonadati</taxon>
        <taxon>Pseudomonadota</taxon>
        <taxon>Betaproteobacteria</taxon>
        <taxon>Burkholderiales</taxon>
        <taxon>Burkholderiaceae</taxon>
        <taxon>Mycetohabitans</taxon>
    </lineage>
</organism>
<sequence>MRATLQKRGLLAETINGLYKAELIHKRGPWKTKADAELATLE</sequence>
<protein>
    <submittedName>
        <fullName evidence="1">Putative transposase</fullName>
    </submittedName>
</protein>
<name>A0A6B9HFB8_9BURK</name>
<reference evidence="1" key="1">
    <citation type="journal article" date="2020" name="ACS Chem. Biol.">
        <title>Genome Mining and Heterologous Expression Reveal Two Distinct Families of Lasso Peptides Highly Conserved in Endofungal Bacteria.</title>
        <authorList>
            <person name="Bratovanov E.V."/>
            <person name="Ishida K."/>
            <person name="Heinze B."/>
            <person name="Pidot S.J."/>
            <person name="Stinear T.P."/>
            <person name="Hegemann J.D."/>
            <person name="Marahiel M.A."/>
            <person name="Hertweck C."/>
        </authorList>
    </citation>
    <scope>NUCLEOTIDE SEQUENCE</scope>
    <source>
        <strain evidence="1">B6</strain>
    </source>
</reference>